<dbReference type="EMBL" id="JAAVJF010000002">
    <property type="protein sequence ID" value="NYR15345.1"/>
    <property type="molecule type" value="Genomic_DNA"/>
</dbReference>
<dbReference type="GeneID" id="44139589"/>
<dbReference type="RefSeq" id="WP_164905937.1">
    <property type="nucleotide sequence ID" value="NZ_JAAVJF010000002.1"/>
</dbReference>
<evidence type="ECO:0000313" key="2">
    <source>
        <dbReference type="Proteomes" id="UP000554766"/>
    </source>
</evidence>
<keyword evidence="2" id="KW-1185">Reference proteome</keyword>
<sequence length="50" mass="5242">MKGAGREEDIKDGFVLGWLATDASVLGSTVKANITSLFQAALYKAAGRRG</sequence>
<proteinExistence type="predicted"/>
<evidence type="ECO:0000313" key="1">
    <source>
        <dbReference type="EMBL" id="NYR15345.1"/>
    </source>
</evidence>
<gene>
    <name evidence="1" type="ORF">HC235_05160</name>
</gene>
<dbReference type="Proteomes" id="UP000554766">
    <property type="component" value="Unassembled WGS sequence"/>
</dbReference>
<reference evidence="1 2" key="1">
    <citation type="journal article" date="2020" name="Nat. Commun.">
        <title>The structures of two archaeal type IV pili illuminate evolutionary relationships.</title>
        <authorList>
            <person name="Wang F."/>
            <person name="Baquero D.P."/>
            <person name="Su Z."/>
            <person name="Beltran L.C."/>
            <person name="Prangishvili D."/>
            <person name="Krupovic M."/>
            <person name="Egelman E.H."/>
        </authorList>
    </citation>
    <scope>NUCLEOTIDE SEQUENCE [LARGE SCALE GENOMIC DNA]</scope>
    <source>
        <strain evidence="1 2">2GA</strain>
    </source>
</reference>
<name>A0A7L4P8M8_9CREN</name>
<protein>
    <submittedName>
        <fullName evidence="1">Uncharacterized protein</fullName>
    </submittedName>
</protein>
<organism evidence="1 2">
    <name type="scientific">Pyrobaculum arsenaticum</name>
    <dbReference type="NCBI Taxonomy" id="121277"/>
    <lineage>
        <taxon>Archaea</taxon>
        <taxon>Thermoproteota</taxon>
        <taxon>Thermoprotei</taxon>
        <taxon>Thermoproteales</taxon>
        <taxon>Thermoproteaceae</taxon>
        <taxon>Pyrobaculum</taxon>
    </lineage>
</organism>
<accession>A0A7L4P8M8</accession>
<dbReference type="AlphaFoldDB" id="A0A7L4P8M8"/>
<comment type="caution">
    <text evidence="1">The sequence shown here is derived from an EMBL/GenBank/DDBJ whole genome shotgun (WGS) entry which is preliminary data.</text>
</comment>